<proteinExistence type="predicted"/>
<organism evidence="1">
    <name type="scientific">viral metagenome</name>
    <dbReference type="NCBI Taxonomy" id="1070528"/>
    <lineage>
        <taxon>unclassified sequences</taxon>
        <taxon>metagenomes</taxon>
        <taxon>organismal metagenomes</taxon>
    </lineage>
</organism>
<dbReference type="EMBL" id="MT141381">
    <property type="protein sequence ID" value="QJA59713.1"/>
    <property type="molecule type" value="Genomic_DNA"/>
</dbReference>
<sequence length="131" mass="15363">MLQNMEFFSCGTFPPSYNETGYIGKSSTRGHNAPFENPVMLWGELQVRIAHCGQDGYLMENIYSQENQLAETDKIARAFHMDINEVSARCERVLKYVTGICRRWIPCRHCRVKDCTKRGKKKAYEYQSYRY</sequence>
<gene>
    <name evidence="1" type="ORF">MM415B01245_0025</name>
</gene>
<name>A0A6M3IQM7_9ZZZZ</name>
<accession>A0A6M3IQM7</accession>
<reference evidence="1" key="1">
    <citation type="submission" date="2020-03" db="EMBL/GenBank/DDBJ databases">
        <title>The deep terrestrial virosphere.</title>
        <authorList>
            <person name="Holmfeldt K."/>
            <person name="Nilsson E."/>
            <person name="Simone D."/>
            <person name="Lopez-Fernandez M."/>
            <person name="Wu X."/>
            <person name="de Brujin I."/>
            <person name="Lundin D."/>
            <person name="Andersson A."/>
            <person name="Bertilsson S."/>
            <person name="Dopson M."/>
        </authorList>
    </citation>
    <scope>NUCLEOTIDE SEQUENCE</scope>
    <source>
        <strain evidence="1">MM415B01245</strain>
    </source>
</reference>
<evidence type="ECO:0000313" key="1">
    <source>
        <dbReference type="EMBL" id="QJA59713.1"/>
    </source>
</evidence>
<dbReference type="AlphaFoldDB" id="A0A6M3IQM7"/>
<protein>
    <submittedName>
        <fullName evidence="1">Uncharacterized protein</fullName>
    </submittedName>
</protein>